<evidence type="ECO:0000256" key="12">
    <source>
        <dbReference type="ARBA" id="ARBA00045165"/>
    </source>
</evidence>
<dbReference type="PANTHER" id="PTHR10196:SF68">
    <property type="entry name" value="GLYCEROL KINASE 5-RELATED"/>
    <property type="match status" value="1"/>
</dbReference>
<keyword evidence="8 16" id="KW-0418">Kinase</keyword>
<dbReference type="FunFam" id="3.30.420.40:FF:000104">
    <property type="entry name" value="putative glycerol kinase 5"/>
    <property type="match status" value="1"/>
</dbReference>
<dbReference type="InterPro" id="IPR018485">
    <property type="entry name" value="FGGY_C"/>
</dbReference>
<comment type="similarity">
    <text evidence="3">Belongs to the FGGY kinase family.</text>
</comment>
<dbReference type="GO" id="GO:0006641">
    <property type="term" value="P:triglyceride metabolic process"/>
    <property type="evidence" value="ECO:0007669"/>
    <property type="project" value="TreeGrafter"/>
</dbReference>
<dbReference type="FunFam" id="3.30.420.40:FF:000102">
    <property type="entry name" value="Putative glycerol kinase 5"/>
    <property type="match status" value="1"/>
</dbReference>
<evidence type="ECO:0000259" key="15">
    <source>
        <dbReference type="Pfam" id="PF02782"/>
    </source>
</evidence>
<evidence type="ECO:0000256" key="2">
    <source>
        <dbReference type="ARBA" id="ARBA00005190"/>
    </source>
</evidence>
<keyword evidence="10" id="KW-0067">ATP-binding</keyword>
<comment type="function">
    <text evidence="12">Skin-specific kinase that plays a key role in glycerol metabolism, catalyzing its phosphorylation to produce sn-glycerol 3-phosphate. Involved in skin-specific regulation of sterol regulatory element-binding protein (SREBP) processing and lipid biosynthesis.</text>
</comment>
<accession>A0A1L8E1T9</accession>
<comment type="subcellular location">
    <subcellularLocation>
        <location evidence="1">Cytoplasm</location>
    </subcellularLocation>
</comment>
<comment type="pathway">
    <text evidence="2">Polyol metabolism; glycerol degradation via glycerol kinase pathway; sn-glycerol 3-phosphate from glycerol: step 1/1.</text>
</comment>
<evidence type="ECO:0000256" key="9">
    <source>
        <dbReference type="ARBA" id="ARBA00022798"/>
    </source>
</evidence>
<evidence type="ECO:0000256" key="11">
    <source>
        <dbReference type="ARBA" id="ARBA00033026"/>
    </source>
</evidence>
<feature type="domain" description="Carbohydrate kinase FGGY C-terminal" evidence="15">
    <location>
        <begin position="286"/>
        <end position="478"/>
    </location>
</feature>
<evidence type="ECO:0000256" key="7">
    <source>
        <dbReference type="ARBA" id="ARBA00022741"/>
    </source>
</evidence>
<dbReference type="PIRSF" id="PIRSF000538">
    <property type="entry name" value="GlpK"/>
    <property type="match status" value="1"/>
</dbReference>
<dbReference type="InterPro" id="IPR037444">
    <property type="entry name" value="GK5"/>
</dbReference>
<evidence type="ECO:0000256" key="8">
    <source>
        <dbReference type="ARBA" id="ARBA00022777"/>
    </source>
</evidence>
<evidence type="ECO:0000256" key="1">
    <source>
        <dbReference type="ARBA" id="ARBA00004496"/>
    </source>
</evidence>
<organism evidence="16">
    <name type="scientific">Nyssomyia neivai</name>
    <dbReference type="NCBI Taxonomy" id="330878"/>
    <lineage>
        <taxon>Eukaryota</taxon>
        <taxon>Metazoa</taxon>
        <taxon>Ecdysozoa</taxon>
        <taxon>Arthropoda</taxon>
        <taxon>Hexapoda</taxon>
        <taxon>Insecta</taxon>
        <taxon>Pterygota</taxon>
        <taxon>Neoptera</taxon>
        <taxon>Endopterygota</taxon>
        <taxon>Diptera</taxon>
        <taxon>Nematocera</taxon>
        <taxon>Psychodoidea</taxon>
        <taxon>Psychodidae</taxon>
        <taxon>Nyssomyia</taxon>
    </lineage>
</organism>
<dbReference type="CDD" id="cd07793">
    <property type="entry name" value="ASKHA_NBD_FGGY_GK5-like"/>
    <property type="match status" value="1"/>
</dbReference>
<dbReference type="GO" id="GO:0005739">
    <property type="term" value="C:mitochondrion"/>
    <property type="evidence" value="ECO:0007669"/>
    <property type="project" value="TreeGrafter"/>
</dbReference>
<sequence>MSDKETFIGALDVGTTTLRCMIFNRSLQICGYANEQVQLIYPKPGYTEIDPDQFWESVVGVIKAALVSAKITAEQLECIGITTQRCTFITWHRETGVPFHKFIVWNDMRAKDLVKRWNANILLKSFQGVSKFLYVLTRNKRFLAGSVMKFMNSQVTARLAWIIRNNDTLRKAMENKTALFGTIDTWILYKFKQGQSYKKAPIEHITDVTNASATGLYDPFQLNWAEWSFTLYGLSADMMPKVVDNTHDFGVIDKSIFGSEIKIGCSIADQSASMWGSCCFGKGDVKVTLGTGSFMNLNTGKDCHASIFGLYPLVAWRIFNRETNSTEVAYCVEGQSSDTGSLIRWGIDFGLFDDPSISSDLAYSVDDTEEIFFIPAFSGLGAPMNDSKAATGVLGIRPTTTKAHIVRALLESIAYRVAQLYSCTLEETDFKFSIIRVDGGVSRNDFVCQLLANLTGLEVERTNNSEFSVLGTAFLAGLNAGIFKNRDELVRKRVVEELFYPQPEHTERIKEKFHRWQEATERFRDWYDES</sequence>
<dbReference type="EMBL" id="GFDF01001384">
    <property type="protein sequence ID" value="JAV12700.1"/>
    <property type="molecule type" value="Transcribed_RNA"/>
</dbReference>
<evidence type="ECO:0000256" key="6">
    <source>
        <dbReference type="ARBA" id="ARBA00022679"/>
    </source>
</evidence>
<dbReference type="Pfam" id="PF00370">
    <property type="entry name" value="FGGY_N"/>
    <property type="match status" value="1"/>
</dbReference>
<keyword evidence="7" id="KW-0547">Nucleotide-binding</keyword>
<dbReference type="InterPro" id="IPR043129">
    <property type="entry name" value="ATPase_NBD"/>
</dbReference>
<dbReference type="AlphaFoldDB" id="A0A1L8E1T9"/>
<evidence type="ECO:0000256" key="3">
    <source>
        <dbReference type="ARBA" id="ARBA00009156"/>
    </source>
</evidence>
<dbReference type="GO" id="GO:0004370">
    <property type="term" value="F:glycerol kinase activity"/>
    <property type="evidence" value="ECO:0007669"/>
    <property type="project" value="UniProtKB-EC"/>
</dbReference>
<protein>
    <recommendedName>
        <fullName evidence="13">Glycerol kinase 5</fullName>
        <ecNumber evidence="4">2.7.1.30</ecNumber>
    </recommendedName>
    <alternativeName>
        <fullName evidence="11">ATP:glycerol 3-phosphotransferase 5</fullName>
    </alternativeName>
</protein>
<keyword evidence="9" id="KW-0319">Glycerol metabolism</keyword>
<dbReference type="InterPro" id="IPR018484">
    <property type="entry name" value="FGGY_N"/>
</dbReference>
<reference evidence="16" key="1">
    <citation type="submission" date="2016-12" db="EMBL/GenBank/DDBJ databases">
        <title>An insight into the sialome and mialome of the sand fly, Nyssomyia neivai.</title>
        <authorList>
            <person name="Sebastian V."/>
            <person name="Goulart T.M."/>
            <person name="Oliveira W."/>
            <person name="Calvo E."/>
            <person name="Oliveira L.F."/>
            <person name="Pinto M.C."/>
            <person name="Rosselino A.M."/>
            <person name="Ribeiro J.M."/>
        </authorList>
    </citation>
    <scope>NUCLEOTIDE SEQUENCE</scope>
</reference>
<dbReference type="GO" id="GO:0006071">
    <property type="term" value="P:glycerol metabolic process"/>
    <property type="evidence" value="ECO:0007669"/>
    <property type="project" value="UniProtKB-KW"/>
</dbReference>
<dbReference type="Gene3D" id="3.30.420.40">
    <property type="match status" value="2"/>
</dbReference>
<dbReference type="EC" id="2.7.1.30" evidence="4"/>
<dbReference type="SUPFAM" id="SSF53067">
    <property type="entry name" value="Actin-like ATPase domain"/>
    <property type="match status" value="2"/>
</dbReference>
<evidence type="ECO:0000256" key="5">
    <source>
        <dbReference type="ARBA" id="ARBA00022490"/>
    </source>
</evidence>
<dbReference type="InterPro" id="IPR000577">
    <property type="entry name" value="Carb_kinase_FGGY"/>
</dbReference>
<dbReference type="GO" id="GO:0046167">
    <property type="term" value="P:glycerol-3-phosphate biosynthetic process"/>
    <property type="evidence" value="ECO:0007669"/>
    <property type="project" value="TreeGrafter"/>
</dbReference>
<evidence type="ECO:0000256" key="10">
    <source>
        <dbReference type="ARBA" id="ARBA00022840"/>
    </source>
</evidence>
<dbReference type="Pfam" id="PF02782">
    <property type="entry name" value="FGGY_C"/>
    <property type="match status" value="1"/>
</dbReference>
<evidence type="ECO:0000313" key="16">
    <source>
        <dbReference type="EMBL" id="JAV12700.1"/>
    </source>
</evidence>
<name>A0A1L8E1T9_9DIPT</name>
<proteinExistence type="inferred from homology"/>
<keyword evidence="5" id="KW-0963">Cytoplasm</keyword>
<evidence type="ECO:0000256" key="13">
    <source>
        <dbReference type="ARBA" id="ARBA00047192"/>
    </source>
</evidence>
<feature type="domain" description="Carbohydrate kinase FGGY N-terminal" evidence="14">
    <location>
        <begin position="8"/>
        <end position="257"/>
    </location>
</feature>
<evidence type="ECO:0000256" key="4">
    <source>
        <dbReference type="ARBA" id="ARBA00012099"/>
    </source>
</evidence>
<evidence type="ECO:0000259" key="14">
    <source>
        <dbReference type="Pfam" id="PF00370"/>
    </source>
</evidence>
<keyword evidence="6" id="KW-0808">Transferase</keyword>
<dbReference type="GO" id="GO:0005524">
    <property type="term" value="F:ATP binding"/>
    <property type="evidence" value="ECO:0007669"/>
    <property type="project" value="UniProtKB-KW"/>
</dbReference>
<dbReference type="PANTHER" id="PTHR10196">
    <property type="entry name" value="SUGAR KINASE"/>
    <property type="match status" value="1"/>
</dbReference>